<keyword evidence="3" id="KW-1185">Reference proteome</keyword>
<dbReference type="EMBL" id="AMZY02000006">
    <property type="protein sequence ID" value="EMS34326.1"/>
    <property type="molecule type" value="Genomic_DNA"/>
</dbReference>
<dbReference type="GO" id="GO:0008999">
    <property type="term" value="F:protein-N-terminal-alanine acetyltransferase activity"/>
    <property type="evidence" value="ECO:0007669"/>
    <property type="project" value="TreeGrafter"/>
</dbReference>
<dbReference type="Pfam" id="PF13302">
    <property type="entry name" value="Acetyltransf_3"/>
    <property type="match status" value="1"/>
</dbReference>
<dbReference type="STRING" id="1239962.C943_03545"/>
<dbReference type="Proteomes" id="UP000010953">
    <property type="component" value="Unassembled WGS sequence"/>
</dbReference>
<evidence type="ECO:0000313" key="3">
    <source>
        <dbReference type="Proteomes" id="UP000010953"/>
    </source>
</evidence>
<dbReference type="InterPro" id="IPR016181">
    <property type="entry name" value="Acyl_CoA_acyltransferase"/>
</dbReference>
<dbReference type="AlphaFoldDB" id="M7YAX5"/>
<reference evidence="2" key="1">
    <citation type="submission" date="2013-01" db="EMBL/GenBank/DDBJ databases">
        <title>Genome assembly of Mariniradius saccharolyticus AK6.</title>
        <authorList>
            <person name="Vaidya B."/>
            <person name="Khatri I."/>
            <person name="Tanuku N.R.S."/>
            <person name="Subramanian S."/>
            <person name="Pinnaka A."/>
        </authorList>
    </citation>
    <scope>NUCLEOTIDE SEQUENCE [LARGE SCALE GENOMIC DNA]</scope>
    <source>
        <strain evidence="2">AK6</strain>
    </source>
</reference>
<dbReference type="PROSITE" id="PS51186">
    <property type="entry name" value="GNAT"/>
    <property type="match status" value="1"/>
</dbReference>
<evidence type="ECO:0000259" key="1">
    <source>
        <dbReference type="PROSITE" id="PS51186"/>
    </source>
</evidence>
<gene>
    <name evidence="2" type="ORF">C943_03545</name>
</gene>
<evidence type="ECO:0000313" key="2">
    <source>
        <dbReference type="EMBL" id="EMS34326.1"/>
    </source>
</evidence>
<protein>
    <submittedName>
        <fullName evidence="2">Ribosomal-protein-L7p-serine acetyltransferase</fullName>
    </submittedName>
</protein>
<dbReference type="GO" id="GO:1990189">
    <property type="term" value="F:protein N-terminal-serine acetyltransferase activity"/>
    <property type="evidence" value="ECO:0007669"/>
    <property type="project" value="TreeGrafter"/>
</dbReference>
<dbReference type="GO" id="GO:0005737">
    <property type="term" value="C:cytoplasm"/>
    <property type="evidence" value="ECO:0007669"/>
    <property type="project" value="TreeGrafter"/>
</dbReference>
<dbReference type="Gene3D" id="3.40.630.30">
    <property type="match status" value="1"/>
</dbReference>
<dbReference type="SUPFAM" id="SSF55729">
    <property type="entry name" value="Acyl-CoA N-acyltransferases (Nat)"/>
    <property type="match status" value="1"/>
</dbReference>
<dbReference type="PANTHER" id="PTHR43441">
    <property type="entry name" value="RIBOSOMAL-PROTEIN-SERINE ACETYLTRANSFERASE"/>
    <property type="match status" value="1"/>
</dbReference>
<organism evidence="2 3">
    <name type="scientific">Mariniradius saccharolyticus AK6</name>
    <dbReference type="NCBI Taxonomy" id="1239962"/>
    <lineage>
        <taxon>Bacteria</taxon>
        <taxon>Pseudomonadati</taxon>
        <taxon>Bacteroidota</taxon>
        <taxon>Cytophagia</taxon>
        <taxon>Cytophagales</taxon>
        <taxon>Cyclobacteriaceae</taxon>
        <taxon>Mariniradius</taxon>
    </lineage>
</organism>
<feature type="domain" description="N-acetyltransferase" evidence="1">
    <location>
        <begin position="23"/>
        <end position="170"/>
    </location>
</feature>
<dbReference type="InterPro" id="IPR000182">
    <property type="entry name" value="GNAT_dom"/>
</dbReference>
<dbReference type="InterPro" id="IPR051908">
    <property type="entry name" value="Ribosomal_N-acetyltransferase"/>
</dbReference>
<comment type="caution">
    <text evidence="2">The sequence shown here is derived from an EMBL/GenBank/DDBJ whole genome shotgun (WGS) entry which is preliminary data.</text>
</comment>
<proteinExistence type="predicted"/>
<sequence length="172" mass="19987">MKIELDPDFCLHPLQPSYAKSLFGILTGHRSHFSRWLPFVNDLFSIEQTEKYIRESQLLWAAKRDFSFAILKNNRARGLISAKDLNWLEKSTELGYWLDPTLQNKGIMTNALNCLIEFLIREHGFRTFWIKCAQSNLSSQRVAIKAGFALMGVESREGRENAEIFHIYCREA</sequence>
<dbReference type="PANTHER" id="PTHR43441:SF11">
    <property type="entry name" value="RIBOSOMAL-PROTEIN-SERINE ACETYLTRANSFERASE"/>
    <property type="match status" value="1"/>
</dbReference>
<dbReference type="RefSeq" id="WP_008624634.1">
    <property type="nucleotide sequence ID" value="NZ_AMZY02000006.1"/>
</dbReference>
<name>M7YAX5_9BACT</name>
<dbReference type="eggNOG" id="COG1670">
    <property type="taxonomic scope" value="Bacteria"/>
</dbReference>
<accession>M7YAX5</accession>
<dbReference type="OrthoDB" id="9811523at2"/>
<dbReference type="InParanoid" id="M7YAX5"/>